<dbReference type="InterPro" id="IPR017896">
    <property type="entry name" value="4Fe4S_Fe-S-bd"/>
</dbReference>
<keyword evidence="4" id="KW-0479">Metal-binding</keyword>
<comment type="cofactor">
    <cofactor evidence="1">
        <name>siroheme</name>
        <dbReference type="ChEBI" id="CHEBI:60052"/>
    </cofactor>
</comment>
<dbReference type="GO" id="GO:0009055">
    <property type="term" value="F:electron transfer activity"/>
    <property type="evidence" value="ECO:0007669"/>
    <property type="project" value="InterPro"/>
</dbReference>
<dbReference type="InterPro" id="IPR005117">
    <property type="entry name" value="NiRdtase/SiRdtase_haem-b_fer"/>
</dbReference>
<dbReference type="InterPro" id="IPR017900">
    <property type="entry name" value="4Fe4S_Fe_S_CS"/>
</dbReference>
<feature type="domain" description="4Fe-4S ferredoxin-type" evidence="8">
    <location>
        <begin position="229"/>
        <end position="258"/>
    </location>
</feature>
<dbReference type="InterPro" id="IPR045169">
    <property type="entry name" value="NO2/SO3_Rdtase_4Fe4S_prot"/>
</dbReference>
<dbReference type="SUPFAM" id="SSF55124">
    <property type="entry name" value="Nitrite/Sulfite reductase N-terminal domain-like"/>
    <property type="match status" value="1"/>
</dbReference>
<dbReference type="RefSeq" id="WP_132940019.1">
    <property type="nucleotide sequence ID" value="NZ_CP119676.1"/>
</dbReference>
<dbReference type="GO" id="GO:0046872">
    <property type="term" value="F:metal ion binding"/>
    <property type="evidence" value="ECO:0007669"/>
    <property type="project" value="UniProtKB-KW"/>
</dbReference>
<evidence type="ECO:0000256" key="6">
    <source>
        <dbReference type="ARBA" id="ARBA00023004"/>
    </source>
</evidence>
<evidence type="ECO:0000256" key="5">
    <source>
        <dbReference type="ARBA" id="ARBA00023002"/>
    </source>
</evidence>
<dbReference type="PROSITE" id="PS51379">
    <property type="entry name" value="4FE4S_FER_2"/>
    <property type="match status" value="1"/>
</dbReference>
<evidence type="ECO:0000256" key="3">
    <source>
        <dbReference type="ARBA" id="ARBA00022485"/>
    </source>
</evidence>
<dbReference type="GO" id="GO:0009337">
    <property type="term" value="C:sulfite reductase complex (NADPH)"/>
    <property type="evidence" value="ECO:0007669"/>
    <property type="project" value="TreeGrafter"/>
</dbReference>
<dbReference type="AlphaFoldDB" id="A0A4R3J3C1"/>
<evidence type="ECO:0000256" key="1">
    <source>
        <dbReference type="ARBA" id="ARBA00001929"/>
    </source>
</evidence>
<dbReference type="SUPFAM" id="SSF54862">
    <property type="entry name" value="4Fe-4S ferredoxins"/>
    <property type="match status" value="1"/>
</dbReference>
<name>A0A4R3J3C1_9PROT</name>
<reference evidence="9 10" key="1">
    <citation type="submission" date="2019-03" db="EMBL/GenBank/DDBJ databases">
        <title>Genomic Encyclopedia of Type Strains, Phase IV (KMG-IV): sequencing the most valuable type-strain genomes for metagenomic binning, comparative biology and taxonomic classification.</title>
        <authorList>
            <person name="Goeker M."/>
        </authorList>
    </citation>
    <scope>NUCLEOTIDE SEQUENCE [LARGE SCALE GENOMIC DNA]</scope>
    <source>
        <strain evidence="9 10">DSM 101688</strain>
    </source>
</reference>
<proteinExistence type="predicted"/>
<evidence type="ECO:0000313" key="9">
    <source>
        <dbReference type="EMBL" id="TCS60318.1"/>
    </source>
</evidence>
<dbReference type="Pfam" id="PF01077">
    <property type="entry name" value="NIR_SIR"/>
    <property type="match status" value="1"/>
</dbReference>
<evidence type="ECO:0000256" key="7">
    <source>
        <dbReference type="ARBA" id="ARBA00023014"/>
    </source>
</evidence>
<keyword evidence="5" id="KW-0560">Oxidoreductase</keyword>
<keyword evidence="3" id="KW-0004">4Fe-4S</keyword>
<dbReference type="EMBL" id="SLZW01000011">
    <property type="protein sequence ID" value="TCS60318.1"/>
    <property type="molecule type" value="Genomic_DNA"/>
</dbReference>
<gene>
    <name evidence="9" type="ORF">EDD55_11119</name>
</gene>
<comment type="caution">
    <text evidence="9">The sequence shown here is derived from an EMBL/GenBank/DDBJ whole genome shotgun (WGS) entry which is preliminary data.</text>
</comment>
<protein>
    <submittedName>
        <fullName evidence="9">Dissimilatory sulfite reductase beta subunit</fullName>
    </submittedName>
</protein>
<dbReference type="NCBIfam" id="TIGR02066">
    <property type="entry name" value="dsrB"/>
    <property type="match status" value="1"/>
</dbReference>
<dbReference type="GO" id="GO:0016002">
    <property type="term" value="F:sulfite reductase activity"/>
    <property type="evidence" value="ECO:0007669"/>
    <property type="project" value="TreeGrafter"/>
</dbReference>
<dbReference type="Gene3D" id="3.30.70.20">
    <property type="match status" value="1"/>
</dbReference>
<accession>A0A4R3J3C1</accession>
<dbReference type="PANTHER" id="PTHR11493">
    <property type="entry name" value="SULFITE REDUCTASE [NADPH] SUBUNIT BETA-RELATED"/>
    <property type="match status" value="1"/>
</dbReference>
<keyword evidence="10" id="KW-1185">Reference proteome</keyword>
<evidence type="ECO:0000259" key="8">
    <source>
        <dbReference type="PROSITE" id="PS51379"/>
    </source>
</evidence>
<dbReference type="InterPro" id="IPR011808">
    <property type="entry name" value="DsrB"/>
</dbReference>
<dbReference type="SUPFAM" id="SSF56014">
    <property type="entry name" value="Nitrite and sulphite reductase 4Fe-4S domain-like"/>
    <property type="match status" value="1"/>
</dbReference>
<dbReference type="Gene3D" id="3.30.413.10">
    <property type="entry name" value="Sulfite Reductase Hemoprotein, domain 1"/>
    <property type="match status" value="1"/>
</dbReference>
<evidence type="ECO:0000313" key="10">
    <source>
        <dbReference type="Proteomes" id="UP000295304"/>
    </source>
</evidence>
<dbReference type="OrthoDB" id="9766142at2"/>
<dbReference type="GO" id="GO:0050311">
    <property type="term" value="F:sulfite reductase (ferredoxin) activity"/>
    <property type="evidence" value="ECO:0007669"/>
    <property type="project" value="TreeGrafter"/>
</dbReference>
<dbReference type="InterPro" id="IPR036136">
    <property type="entry name" value="Nit/Sulf_reduc_fer-like_dom_sf"/>
</dbReference>
<evidence type="ECO:0000256" key="2">
    <source>
        <dbReference type="ARBA" id="ARBA00001966"/>
    </source>
</evidence>
<dbReference type="PANTHER" id="PTHR11493:SF47">
    <property type="entry name" value="SULFITE REDUCTASE [NADPH] SUBUNIT BETA"/>
    <property type="match status" value="1"/>
</dbReference>
<dbReference type="Gene3D" id="3.30.70.3340">
    <property type="match status" value="1"/>
</dbReference>
<dbReference type="GO" id="GO:0051539">
    <property type="term" value="F:4 iron, 4 sulfur cluster binding"/>
    <property type="evidence" value="ECO:0007669"/>
    <property type="project" value="UniProtKB-KW"/>
</dbReference>
<dbReference type="Pfam" id="PF03460">
    <property type="entry name" value="NIR_SIR_ferr"/>
    <property type="match status" value="1"/>
</dbReference>
<dbReference type="GO" id="GO:0000103">
    <property type="term" value="P:sulfate assimilation"/>
    <property type="evidence" value="ECO:0007669"/>
    <property type="project" value="TreeGrafter"/>
</dbReference>
<dbReference type="InterPro" id="IPR006067">
    <property type="entry name" value="NO2/SO3_Rdtase_4Fe4S_dom"/>
</dbReference>
<comment type="cofactor">
    <cofactor evidence="2">
        <name>[4Fe-4S] cluster</name>
        <dbReference type="ChEBI" id="CHEBI:49883"/>
    </cofactor>
</comment>
<sequence>MSEAQAAPRMPDECGVPDPQQYMHPTLKKNYGAWDWHDRPRVGVLHHVAKSGDEVWTVKAGTQRQMDVHTIRKLCDIADEFADGHVRFTTRSNIEYIVADQSKVDPLIKKLEGEGFPVGGTGNSVSMISHTQGWLHCDIPATDASGVVKSLMDELYQEFTNEQMPNRVKITTSCCQINCGGQGDIAINIQHTKPPVINHDLVANVCERPAVVARCPVAAIRPALVNGKPSLEVDEKKCVCCGACYPPCPPMQINDAENSKLAIWVGGKHSSTRSKPSFHKLVVAGLPNTPPRWPEVSKTVMKILHAYKEDGRAWERMNEWIDRIGWPRFFELTGLPFTKYHIEDWRGGRNSLNASNHVHF</sequence>
<dbReference type="Proteomes" id="UP000295304">
    <property type="component" value="Unassembled WGS sequence"/>
</dbReference>
<evidence type="ECO:0000256" key="4">
    <source>
        <dbReference type="ARBA" id="ARBA00022723"/>
    </source>
</evidence>
<dbReference type="PROSITE" id="PS00198">
    <property type="entry name" value="4FE4S_FER_1"/>
    <property type="match status" value="1"/>
</dbReference>
<dbReference type="GO" id="GO:0020037">
    <property type="term" value="F:heme binding"/>
    <property type="evidence" value="ECO:0007669"/>
    <property type="project" value="InterPro"/>
</dbReference>
<dbReference type="InterPro" id="IPR045854">
    <property type="entry name" value="NO2/SO3_Rdtase_4Fe4S_sf"/>
</dbReference>
<dbReference type="GO" id="GO:0018551">
    <property type="term" value="F:dissimilatory sulfite reductase (NADH) activity"/>
    <property type="evidence" value="ECO:0007669"/>
    <property type="project" value="InterPro"/>
</dbReference>
<organism evidence="9 10">
    <name type="scientific">Varunaivibrio sulfuroxidans</name>
    <dbReference type="NCBI Taxonomy" id="1773489"/>
    <lineage>
        <taxon>Bacteria</taxon>
        <taxon>Pseudomonadati</taxon>
        <taxon>Pseudomonadota</taxon>
        <taxon>Alphaproteobacteria</taxon>
        <taxon>Rhodospirillales</taxon>
        <taxon>Magnetovibrionaceae</taxon>
        <taxon>Varunaivibrio</taxon>
    </lineage>
</organism>
<keyword evidence="7" id="KW-0411">Iron-sulfur</keyword>
<keyword evidence="6" id="KW-0408">Iron</keyword>